<feature type="compositionally biased region" description="Basic and acidic residues" evidence="1">
    <location>
        <begin position="119"/>
        <end position="154"/>
    </location>
</feature>
<feature type="compositionally biased region" description="Basic and acidic residues" evidence="1">
    <location>
        <begin position="99"/>
        <end position="111"/>
    </location>
</feature>
<evidence type="ECO:0000256" key="1">
    <source>
        <dbReference type="SAM" id="MobiDB-lite"/>
    </source>
</evidence>
<organism evidence="2 3">
    <name type="scientific">Mediterraneibacter gnavus</name>
    <name type="common">Ruminococcus gnavus</name>
    <dbReference type="NCBI Taxonomy" id="33038"/>
    <lineage>
        <taxon>Bacteria</taxon>
        <taxon>Bacillati</taxon>
        <taxon>Bacillota</taxon>
        <taxon>Clostridia</taxon>
        <taxon>Lachnospirales</taxon>
        <taxon>Lachnospiraceae</taxon>
        <taxon>Mediterraneibacter</taxon>
    </lineage>
</organism>
<dbReference type="InterPro" id="IPR021338">
    <property type="entry name" value="DUF2953"/>
</dbReference>
<dbReference type="EMBL" id="QSSX01000006">
    <property type="protein sequence ID" value="RGM24580.1"/>
    <property type="molecule type" value="Genomic_DNA"/>
</dbReference>
<gene>
    <name evidence="2" type="ORF">DXC31_03755</name>
</gene>
<name>A0A3E4VAN0_MEDGN</name>
<dbReference type="AlphaFoldDB" id="A0A3E4VAN0"/>
<evidence type="ECO:0000313" key="2">
    <source>
        <dbReference type="EMBL" id="RGM24580.1"/>
    </source>
</evidence>
<protein>
    <submittedName>
        <fullName evidence="2">DUF2953 domain-containing protein</fullName>
    </submittedName>
</protein>
<comment type="caution">
    <text evidence="2">The sequence shown here is derived from an EMBL/GenBank/DDBJ whole genome shotgun (WGS) entry which is preliminary data.</text>
</comment>
<sequence length="280" mass="31961">MIHILLLILKIIGWILLVILGILILLAGIFLFVPVRYRGDVLGEGEWENLFALLKFSWLCSLVKGEVSYQGGALKWKFRIAWKRFLADQPEQAALPVSRAEEKNSQSRETLKSPPSEKSIQKKEPSEQLKKQPEPIQKKITEHKKTENKKKQDSRPGLGERISQKAEQIKCTFHKICDMLKSLAEKKERLMEFLTDEIHRSAFMKCLTELRRLFCFLKPSKCEADLEFGFSDPSVTGYVLAGASLIYPFIGECVEITPNFDEKVLKGKAMIKGGCMPFIL</sequence>
<dbReference type="Pfam" id="PF11167">
    <property type="entry name" value="DUF2953"/>
    <property type="match status" value="1"/>
</dbReference>
<proteinExistence type="predicted"/>
<evidence type="ECO:0000313" key="3">
    <source>
        <dbReference type="Proteomes" id="UP000260808"/>
    </source>
</evidence>
<accession>A0A3E4VAN0</accession>
<reference evidence="2 3" key="1">
    <citation type="submission" date="2018-08" db="EMBL/GenBank/DDBJ databases">
        <title>A genome reference for cultivated species of the human gut microbiota.</title>
        <authorList>
            <person name="Zou Y."/>
            <person name="Xue W."/>
            <person name="Luo G."/>
        </authorList>
    </citation>
    <scope>NUCLEOTIDE SEQUENCE [LARGE SCALE GENOMIC DNA]</scope>
    <source>
        <strain evidence="2 3">TF01-20-2</strain>
    </source>
</reference>
<feature type="region of interest" description="Disordered" evidence="1">
    <location>
        <begin position="96"/>
        <end position="161"/>
    </location>
</feature>
<dbReference type="Proteomes" id="UP000260808">
    <property type="component" value="Unassembled WGS sequence"/>
</dbReference>